<evidence type="ECO:0000313" key="11">
    <source>
        <dbReference type="EMBL" id="MPM79578.1"/>
    </source>
</evidence>
<evidence type="ECO:0000256" key="5">
    <source>
        <dbReference type="ARBA" id="ARBA00022967"/>
    </source>
</evidence>
<dbReference type="GO" id="GO:0019646">
    <property type="term" value="P:aerobic electron transport chain"/>
    <property type="evidence" value="ECO:0007669"/>
    <property type="project" value="InterPro"/>
</dbReference>
<dbReference type="InterPro" id="IPR035973">
    <property type="entry name" value="Cyt_c_oxidase_su3-like_sf"/>
</dbReference>
<dbReference type="CDD" id="cd01665">
    <property type="entry name" value="Cyt_c_Oxidase_III"/>
    <property type="match status" value="1"/>
</dbReference>
<comment type="caution">
    <text evidence="11">The sequence shown here is derived from an EMBL/GenBank/DDBJ whole genome shotgun (WGS) entry which is preliminary data.</text>
</comment>
<evidence type="ECO:0000256" key="1">
    <source>
        <dbReference type="ARBA" id="ARBA00004141"/>
    </source>
</evidence>
<dbReference type="PANTHER" id="PTHR11403:SF7">
    <property type="entry name" value="CYTOCHROME C OXIDASE SUBUNIT 3"/>
    <property type="match status" value="1"/>
</dbReference>
<proteinExistence type="inferred from homology"/>
<evidence type="ECO:0000256" key="8">
    <source>
        <dbReference type="ARBA" id="ARBA00031625"/>
    </source>
</evidence>
<sequence length="262" mass="31191">MGLFLFFGVLYINKYEYAGYLAIISFISLVYNVFGWFNDMLIESMVFGKYNRKVRKTIAAGFILFILSETLLFFGFFWTYFDRFFHPSAFLGNRSVPYGFEMAIWYKKPLVATLVLIASGYIGNCAHYYMKMKDWHTAVCYSIGCILFGYAFLAMQLEEYMHLYFDISDSVFGSIFYLLTGFHGLHVLVGMIMLNFQHDRLYHYHFSQERNLGYGLALLYWHFVDIIWILLFISIYVLNFNVQQAEYDYFSHFRIRFNMSFE</sequence>
<feature type="transmembrane region" description="Helical" evidence="9">
    <location>
        <begin position="175"/>
        <end position="196"/>
    </location>
</feature>
<feature type="transmembrane region" description="Helical" evidence="9">
    <location>
        <begin position="58"/>
        <end position="81"/>
    </location>
</feature>
<evidence type="ECO:0000256" key="9">
    <source>
        <dbReference type="SAM" id="Phobius"/>
    </source>
</evidence>
<protein>
    <recommendedName>
        <fullName evidence="3">cytochrome-c oxidase</fullName>
        <ecNumber evidence="3">7.1.1.9</ecNumber>
    </recommendedName>
    <alternativeName>
        <fullName evidence="8">Cytochrome c oxidase polypeptide III</fullName>
    </alternativeName>
</protein>
<keyword evidence="4 9" id="KW-0812">Transmembrane</keyword>
<dbReference type="InterPro" id="IPR033945">
    <property type="entry name" value="Cyt_c_oxase_su3_dom"/>
</dbReference>
<comment type="similarity">
    <text evidence="2">Belongs to the cytochrome c oxidase subunit 3 family.</text>
</comment>
<feature type="domain" description="Heme-copper oxidase subunit III family profile" evidence="10">
    <location>
        <begin position="1"/>
        <end position="240"/>
    </location>
</feature>
<evidence type="ECO:0000256" key="7">
    <source>
        <dbReference type="ARBA" id="ARBA00023136"/>
    </source>
</evidence>
<accession>A0A645CRS0</accession>
<dbReference type="PROSITE" id="PS50253">
    <property type="entry name" value="COX3"/>
    <property type="match status" value="1"/>
</dbReference>
<keyword evidence="11" id="KW-0560">Oxidoreductase</keyword>
<dbReference type="InterPro" id="IPR013833">
    <property type="entry name" value="Cyt_c_oxidase_su3_a-hlx"/>
</dbReference>
<dbReference type="Pfam" id="PF00510">
    <property type="entry name" value="COX3"/>
    <property type="match status" value="1"/>
</dbReference>
<organism evidence="11">
    <name type="scientific">bioreactor metagenome</name>
    <dbReference type="NCBI Taxonomy" id="1076179"/>
    <lineage>
        <taxon>unclassified sequences</taxon>
        <taxon>metagenomes</taxon>
        <taxon>ecological metagenomes</taxon>
    </lineage>
</organism>
<dbReference type="GO" id="GO:0016020">
    <property type="term" value="C:membrane"/>
    <property type="evidence" value="ECO:0007669"/>
    <property type="project" value="UniProtKB-SubCell"/>
</dbReference>
<comment type="subcellular location">
    <subcellularLocation>
        <location evidence="1">Membrane</location>
        <topology evidence="1">Multi-pass membrane protein</topology>
    </subcellularLocation>
</comment>
<dbReference type="AlphaFoldDB" id="A0A645CRS0"/>
<reference evidence="11" key="1">
    <citation type="submission" date="2019-08" db="EMBL/GenBank/DDBJ databases">
        <authorList>
            <person name="Kucharzyk K."/>
            <person name="Murdoch R.W."/>
            <person name="Higgins S."/>
            <person name="Loffler F."/>
        </authorList>
    </citation>
    <scope>NUCLEOTIDE SEQUENCE</scope>
</reference>
<evidence type="ECO:0000259" key="10">
    <source>
        <dbReference type="PROSITE" id="PS50253"/>
    </source>
</evidence>
<name>A0A645CRS0_9ZZZZ</name>
<feature type="transmembrane region" description="Helical" evidence="9">
    <location>
        <begin position="217"/>
        <end position="238"/>
    </location>
</feature>
<evidence type="ECO:0000256" key="3">
    <source>
        <dbReference type="ARBA" id="ARBA00012949"/>
    </source>
</evidence>
<gene>
    <name evidence="11" type="primary">ctaE_3</name>
    <name evidence="11" type="ORF">SDC9_126617</name>
</gene>
<feature type="transmembrane region" description="Helical" evidence="9">
    <location>
        <begin position="17"/>
        <end position="37"/>
    </location>
</feature>
<dbReference type="Gene3D" id="1.10.287.70">
    <property type="match status" value="1"/>
</dbReference>
<evidence type="ECO:0000256" key="6">
    <source>
        <dbReference type="ARBA" id="ARBA00022989"/>
    </source>
</evidence>
<dbReference type="Gene3D" id="1.20.120.80">
    <property type="entry name" value="Cytochrome c oxidase, subunit III, four-helix bundle"/>
    <property type="match status" value="1"/>
</dbReference>
<dbReference type="InterPro" id="IPR000298">
    <property type="entry name" value="Cyt_c_oxidase-like_su3"/>
</dbReference>
<feature type="transmembrane region" description="Helical" evidence="9">
    <location>
        <begin position="137"/>
        <end position="155"/>
    </location>
</feature>
<dbReference type="SUPFAM" id="SSF81452">
    <property type="entry name" value="Cytochrome c oxidase subunit III-like"/>
    <property type="match status" value="1"/>
</dbReference>
<feature type="transmembrane region" description="Helical" evidence="9">
    <location>
        <begin position="110"/>
        <end position="130"/>
    </location>
</feature>
<dbReference type="EMBL" id="VSSQ01029436">
    <property type="protein sequence ID" value="MPM79578.1"/>
    <property type="molecule type" value="Genomic_DNA"/>
</dbReference>
<keyword evidence="5" id="KW-1278">Translocase</keyword>
<keyword evidence="6 9" id="KW-1133">Transmembrane helix</keyword>
<dbReference type="PANTHER" id="PTHR11403">
    <property type="entry name" value="CYTOCHROME C OXIDASE SUBUNIT III"/>
    <property type="match status" value="1"/>
</dbReference>
<evidence type="ECO:0000256" key="2">
    <source>
        <dbReference type="ARBA" id="ARBA00010581"/>
    </source>
</evidence>
<dbReference type="EC" id="7.1.1.9" evidence="3"/>
<evidence type="ECO:0000256" key="4">
    <source>
        <dbReference type="ARBA" id="ARBA00022692"/>
    </source>
</evidence>
<dbReference type="GO" id="GO:0004129">
    <property type="term" value="F:cytochrome-c oxidase activity"/>
    <property type="evidence" value="ECO:0007669"/>
    <property type="project" value="UniProtKB-EC"/>
</dbReference>
<dbReference type="InterPro" id="IPR024791">
    <property type="entry name" value="Cyt_c/ubiquinol_Oxase_su3"/>
</dbReference>
<dbReference type="GO" id="GO:0016491">
    <property type="term" value="F:oxidoreductase activity"/>
    <property type="evidence" value="ECO:0007669"/>
    <property type="project" value="UniProtKB-KW"/>
</dbReference>
<keyword evidence="7 9" id="KW-0472">Membrane</keyword>